<sequence>MFLRTFVFVLLFIFRKHISYITRLYGHICVYLPN</sequence>
<dbReference type="AlphaFoldDB" id="A0A3P6B2C0"/>
<evidence type="ECO:0000256" key="1">
    <source>
        <dbReference type="SAM" id="SignalP"/>
    </source>
</evidence>
<feature type="signal peptide" evidence="1">
    <location>
        <begin position="1"/>
        <end position="19"/>
    </location>
</feature>
<evidence type="ECO:0000313" key="2">
    <source>
        <dbReference type="EMBL" id="VDC96275.1"/>
    </source>
</evidence>
<dbReference type="EMBL" id="LR031574">
    <property type="protein sequence ID" value="VDC96275.1"/>
    <property type="molecule type" value="Genomic_DNA"/>
</dbReference>
<name>A0A3P6B2C0_BRACM</name>
<organism evidence="2">
    <name type="scientific">Brassica campestris</name>
    <name type="common">Field mustard</name>
    <dbReference type="NCBI Taxonomy" id="3711"/>
    <lineage>
        <taxon>Eukaryota</taxon>
        <taxon>Viridiplantae</taxon>
        <taxon>Streptophyta</taxon>
        <taxon>Embryophyta</taxon>
        <taxon>Tracheophyta</taxon>
        <taxon>Spermatophyta</taxon>
        <taxon>Magnoliopsida</taxon>
        <taxon>eudicotyledons</taxon>
        <taxon>Gunneridae</taxon>
        <taxon>Pentapetalae</taxon>
        <taxon>rosids</taxon>
        <taxon>malvids</taxon>
        <taxon>Brassicales</taxon>
        <taxon>Brassicaceae</taxon>
        <taxon>Brassiceae</taxon>
        <taxon>Brassica</taxon>
    </lineage>
</organism>
<gene>
    <name evidence="2" type="ORF">BRAA07T28438Z</name>
</gene>
<protein>
    <submittedName>
        <fullName evidence="2">Uncharacterized protein</fullName>
    </submittedName>
</protein>
<accession>A0A3P6B2C0</accession>
<proteinExistence type="predicted"/>
<keyword evidence="1" id="KW-0732">Signal</keyword>
<feature type="chain" id="PRO_5018100652" evidence="1">
    <location>
        <begin position="20"/>
        <end position="34"/>
    </location>
</feature>
<reference evidence="2" key="1">
    <citation type="submission" date="2018-11" db="EMBL/GenBank/DDBJ databases">
        <authorList>
            <consortium name="Genoscope - CEA"/>
            <person name="William W."/>
        </authorList>
    </citation>
    <scope>NUCLEOTIDE SEQUENCE</scope>
</reference>